<accession>A0A3S0W9D8</accession>
<keyword evidence="6" id="KW-1185">Reference proteome</keyword>
<dbReference type="InterPro" id="IPR006016">
    <property type="entry name" value="UspA"/>
</dbReference>
<dbReference type="InterPro" id="IPR014729">
    <property type="entry name" value="Rossmann-like_a/b/a_fold"/>
</dbReference>
<feature type="domain" description="UspA" evidence="4">
    <location>
        <begin position="165"/>
        <end position="294"/>
    </location>
</feature>
<keyword evidence="2" id="KW-0547">Nucleotide-binding</keyword>
<comment type="caution">
    <text evidence="5">The sequence shown here is derived from an EMBL/GenBank/DDBJ whole genome shotgun (WGS) entry which is preliminary data.</text>
</comment>
<dbReference type="OrthoDB" id="9808582at2"/>
<dbReference type="CDD" id="cd00293">
    <property type="entry name" value="USP-like"/>
    <property type="match status" value="2"/>
</dbReference>
<protein>
    <submittedName>
        <fullName evidence="5">Universal stress protein</fullName>
    </submittedName>
</protein>
<dbReference type="InterPro" id="IPR006015">
    <property type="entry name" value="Universal_stress_UspA"/>
</dbReference>
<comment type="similarity">
    <text evidence="1">Belongs to the universal stress protein A family.</text>
</comment>
<organism evidence="5 6">
    <name type="scientific">Vreelandella nanhaiensis</name>
    <dbReference type="NCBI Taxonomy" id="1258546"/>
    <lineage>
        <taxon>Bacteria</taxon>
        <taxon>Pseudomonadati</taxon>
        <taxon>Pseudomonadota</taxon>
        <taxon>Gammaproteobacteria</taxon>
        <taxon>Oceanospirillales</taxon>
        <taxon>Halomonadaceae</taxon>
        <taxon>Vreelandella</taxon>
    </lineage>
</organism>
<dbReference type="PANTHER" id="PTHR46268">
    <property type="entry name" value="STRESS RESPONSE PROTEIN NHAX"/>
    <property type="match status" value="1"/>
</dbReference>
<evidence type="ECO:0000256" key="3">
    <source>
        <dbReference type="ARBA" id="ARBA00022840"/>
    </source>
</evidence>
<evidence type="ECO:0000313" key="5">
    <source>
        <dbReference type="EMBL" id="RUR32018.1"/>
    </source>
</evidence>
<evidence type="ECO:0000256" key="2">
    <source>
        <dbReference type="ARBA" id="ARBA00022741"/>
    </source>
</evidence>
<proteinExistence type="inferred from homology"/>
<name>A0A3S0W9D8_9GAMM</name>
<dbReference type="EMBL" id="RZHF01000011">
    <property type="protein sequence ID" value="RUR32018.1"/>
    <property type="molecule type" value="Genomic_DNA"/>
</dbReference>
<dbReference type="Gene3D" id="3.40.50.620">
    <property type="entry name" value="HUPs"/>
    <property type="match status" value="2"/>
</dbReference>
<dbReference type="Proteomes" id="UP000287023">
    <property type="component" value="Unassembled WGS sequence"/>
</dbReference>
<sequence>MCCTGVTVQLTIKLNNKINYCIGRRSMTMDKIFVAIDDSEDSLRVLAFGQSFAAQLEADLSAVSVVLNKHEIATRRSTLKARLANHHNENIAIDVVAHDSAKEYLGEIASREDAGLCMMAHGRRPVPEMLIGSVTAGVVRRAQRPVYLCGPRYDGLIHQRVDVLAVCIDGSKLSEQILPYASVLAKRLGARLQLLQVIDTAAARKPTMLGYTDVMESAYLTALARRVEKEQGHEVDWEVLHGDPADSIVSYLADSHNTMLAMTTHGRSGLSQVVAGSVSHEVLHETSCPVAVLRP</sequence>
<evidence type="ECO:0000259" key="4">
    <source>
        <dbReference type="Pfam" id="PF00582"/>
    </source>
</evidence>
<evidence type="ECO:0000256" key="1">
    <source>
        <dbReference type="ARBA" id="ARBA00008791"/>
    </source>
</evidence>
<keyword evidence="3" id="KW-0067">ATP-binding</keyword>
<dbReference type="PRINTS" id="PR01438">
    <property type="entry name" value="UNVRSLSTRESS"/>
</dbReference>
<reference evidence="5 6" key="1">
    <citation type="submission" date="2018-12" db="EMBL/GenBank/DDBJ databases">
        <title>three novel Halomonas strain isolated from plants.</title>
        <authorList>
            <person name="Sun C."/>
        </authorList>
    </citation>
    <scope>NUCLEOTIDE SEQUENCE [LARGE SCALE GENOMIC DNA]</scope>
    <source>
        <strain evidence="5 6">JCM 18142</strain>
    </source>
</reference>
<evidence type="ECO:0000313" key="6">
    <source>
        <dbReference type="Proteomes" id="UP000287023"/>
    </source>
</evidence>
<dbReference type="GO" id="GO:0005524">
    <property type="term" value="F:ATP binding"/>
    <property type="evidence" value="ECO:0007669"/>
    <property type="project" value="UniProtKB-KW"/>
</dbReference>
<feature type="domain" description="UspA" evidence="4">
    <location>
        <begin position="78"/>
        <end position="148"/>
    </location>
</feature>
<dbReference type="SUPFAM" id="SSF52402">
    <property type="entry name" value="Adenine nucleotide alpha hydrolases-like"/>
    <property type="match status" value="2"/>
</dbReference>
<dbReference type="Pfam" id="PF00582">
    <property type="entry name" value="Usp"/>
    <property type="match status" value="2"/>
</dbReference>
<dbReference type="PANTHER" id="PTHR46268:SF27">
    <property type="entry name" value="UNIVERSAL STRESS PROTEIN RV2623"/>
    <property type="match status" value="1"/>
</dbReference>
<dbReference type="AlphaFoldDB" id="A0A3S0W9D8"/>
<gene>
    <name evidence="5" type="ORF">ELY38_08740</name>
</gene>